<keyword evidence="3" id="KW-1185">Reference proteome</keyword>
<dbReference type="AlphaFoldDB" id="A0A7W9B382"/>
<dbReference type="RefSeq" id="WP_184095364.1">
    <property type="nucleotide sequence ID" value="NZ_JACIJH010000001.1"/>
</dbReference>
<comment type="caution">
    <text evidence="2">The sequence shown here is derived from an EMBL/GenBank/DDBJ whole genome shotgun (WGS) entry which is preliminary data.</text>
</comment>
<reference evidence="2 3" key="1">
    <citation type="submission" date="2020-08" db="EMBL/GenBank/DDBJ databases">
        <title>Genomic Encyclopedia of Type Strains, Phase IV (KMG-IV): sequencing the most valuable type-strain genomes for metagenomic binning, comparative biology and taxonomic classification.</title>
        <authorList>
            <person name="Goeker M."/>
        </authorList>
    </citation>
    <scope>NUCLEOTIDE SEQUENCE [LARGE SCALE GENOMIC DNA]</scope>
    <source>
        <strain evidence="2 3">DSM 27163</strain>
    </source>
</reference>
<evidence type="ECO:0008006" key="4">
    <source>
        <dbReference type="Google" id="ProtNLM"/>
    </source>
</evidence>
<sequence>MADGEEDQISAFANGPLQRRKASKRGWTKARREAFLTELAHSCNVTRAHRAAGAPDRYAYALRQRDPQFARAWQQALELGFERLETALLRRALEVAGALEIDAAEERAETVEKMTVEQAIGLLNMHRRSVREGQAARRTPAARHIATQEETDAVLLKRIAMVKRQRARRAAIDGGELAATPVPDRAPKGAA</sequence>
<organism evidence="2 3">
    <name type="scientific">Sphingopyxis panaciterrulae</name>
    <dbReference type="NCBI Taxonomy" id="462372"/>
    <lineage>
        <taxon>Bacteria</taxon>
        <taxon>Pseudomonadati</taxon>
        <taxon>Pseudomonadota</taxon>
        <taxon>Alphaproteobacteria</taxon>
        <taxon>Sphingomonadales</taxon>
        <taxon>Sphingomonadaceae</taxon>
        <taxon>Sphingopyxis</taxon>
    </lineage>
</organism>
<feature type="region of interest" description="Disordered" evidence="1">
    <location>
        <begin position="1"/>
        <end position="25"/>
    </location>
</feature>
<proteinExistence type="predicted"/>
<accession>A0A7W9B382</accession>
<name>A0A7W9B382_9SPHN</name>
<dbReference type="EMBL" id="JACIJH010000001">
    <property type="protein sequence ID" value="MBB5705413.1"/>
    <property type="molecule type" value="Genomic_DNA"/>
</dbReference>
<evidence type="ECO:0000313" key="2">
    <source>
        <dbReference type="EMBL" id="MBB5705413.1"/>
    </source>
</evidence>
<gene>
    <name evidence="2" type="ORF">FHR21_000738</name>
</gene>
<evidence type="ECO:0000256" key="1">
    <source>
        <dbReference type="SAM" id="MobiDB-lite"/>
    </source>
</evidence>
<protein>
    <recommendedName>
        <fullName evidence="4">Terminase small subunit</fullName>
    </recommendedName>
</protein>
<dbReference type="Proteomes" id="UP000537161">
    <property type="component" value="Unassembled WGS sequence"/>
</dbReference>
<evidence type="ECO:0000313" key="3">
    <source>
        <dbReference type="Proteomes" id="UP000537161"/>
    </source>
</evidence>